<proteinExistence type="predicted"/>
<name>A0A8S5N6R9_9CAUD</name>
<organism evidence="1">
    <name type="scientific">Myoviridae sp. ctsip2</name>
    <dbReference type="NCBI Taxonomy" id="2826705"/>
    <lineage>
        <taxon>Viruses</taxon>
        <taxon>Duplodnaviria</taxon>
        <taxon>Heunggongvirae</taxon>
        <taxon>Uroviricota</taxon>
        <taxon>Caudoviricetes</taxon>
    </lineage>
</organism>
<reference evidence="1" key="1">
    <citation type="journal article" date="2021" name="Proc. Natl. Acad. Sci. U.S.A.">
        <title>A Catalog of Tens of Thousands of Viruses from Human Metagenomes Reveals Hidden Associations with Chronic Diseases.</title>
        <authorList>
            <person name="Tisza M.J."/>
            <person name="Buck C.B."/>
        </authorList>
    </citation>
    <scope>NUCLEOTIDE SEQUENCE</scope>
    <source>
        <strain evidence="1">Ctsip2</strain>
    </source>
</reference>
<dbReference type="EMBL" id="BK015070">
    <property type="protein sequence ID" value="DAD89827.1"/>
    <property type="molecule type" value="Genomic_DNA"/>
</dbReference>
<accession>A0A8S5N6R9</accession>
<sequence>MDDKMKGVNEVSSLDEQAAPLSMKEALLECCKRNCEVISPAVVAFAKDLVKTAIETSETPIDDMFLPIINKGFEVLDDFLAKQIDKIDGVEG</sequence>
<evidence type="ECO:0000313" key="1">
    <source>
        <dbReference type="EMBL" id="DAD89827.1"/>
    </source>
</evidence>
<protein>
    <submittedName>
        <fullName evidence="1">Uncharacterized protein</fullName>
    </submittedName>
</protein>